<dbReference type="OrthoDB" id="8907274at2759"/>
<dbReference type="InterPro" id="IPR036938">
    <property type="entry name" value="PAP2/HPO_sf"/>
</dbReference>
<evidence type="ECO:0000256" key="3">
    <source>
        <dbReference type="ARBA" id="ARBA00022692"/>
    </source>
</evidence>
<dbReference type="GO" id="GO:0006644">
    <property type="term" value="P:phospholipid metabolic process"/>
    <property type="evidence" value="ECO:0007669"/>
    <property type="project" value="InterPro"/>
</dbReference>
<dbReference type="GO" id="GO:0046839">
    <property type="term" value="P:phospholipid dephosphorylation"/>
    <property type="evidence" value="ECO:0007669"/>
    <property type="project" value="TreeGrafter"/>
</dbReference>
<feature type="transmembrane region" description="Helical" evidence="6">
    <location>
        <begin position="94"/>
        <end position="116"/>
    </location>
</feature>
<evidence type="ECO:0000256" key="4">
    <source>
        <dbReference type="ARBA" id="ARBA00022989"/>
    </source>
</evidence>
<feature type="transmembrane region" description="Helical" evidence="6">
    <location>
        <begin position="208"/>
        <end position="225"/>
    </location>
</feature>
<dbReference type="SUPFAM" id="SSF48317">
    <property type="entry name" value="Acid phosphatase/Vanadium-dependent haloperoxidase"/>
    <property type="match status" value="1"/>
</dbReference>
<dbReference type="AlphaFoldDB" id="A0A9P0GUM1"/>
<feature type="transmembrane region" description="Helical" evidence="6">
    <location>
        <begin position="137"/>
        <end position="155"/>
    </location>
</feature>
<dbReference type="Gene3D" id="1.20.144.10">
    <property type="entry name" value="Phosphatidic acid phosphatase type 2/haloperoxidase"/>
    <property type="match status" value="1"/>
</dbReference>
<dbReference type="InterPro" id="IPR000326">
    <property type="entry name" value="PAP2/HPO"/>
</dbReference>
<feature type="transmembrane region" description="Helical" evidence="6">
    <location>
        <begin position="36"/>
        <end position="65"/>
    </location>
</feature>
<protein>
    <recommendedName>
        <fullName evidence="7">Phosphatidic acid phosphatase type 2/haloperoxidase domain-containing protein</fullName>
    </recommendedName>
</protein>
<evidence type="ECO:0000313" key="8">
    <source>
        <dbReference type="EMBL" id="CAH1164421.1"/>
    </source>
</evidence>
<comment type="similarity">
    <text evidence="2">Belongs to the PA-phosphatase related phosphoesterase family.</text>
</comment>
<sequence length="306" mass="33979">MSRDQNSTQEESFNIVNMANTAVGKSSTHKAPKMKLLCSVSGLPISLAVAVNTFIMILVATILLLSQYGVIPAKKTGFYCGDPLYSHKYTGDTITSAILGFTAVALILLIILLTEISAHGSWRKINRRRTWIHFQECIVGVIVVFLLTAVAKLLVGEHRPHFFDVCQPDTAKNCTKGEFVESFECTNTEQTWLTVFDSSLSFPSGHSSISWFLGMLLSYIIQTTLTTVNTGSLMKPFLISVCLTWSLVCSLSRITDRRHHWWDVLAGTTIGILCSLVSMMIIRKKILAMEKKVIDSEVETSEEDMA</sequence>
<feature type="domain" description="Phosphatidic acid phosphatase type 2/haloperoxidase" evidence="7">
    <location>
        <begin position="134"/>
        <end position="279"/>
    </location>
</feature>
<reference evidence="8" key="1">
    <citation type="submission" date="2022-01" db="EMBL/GenBank/DDBJ databases">
        <authorList>
            <person name="King R."/>
        </authorList>
    </citation>
    <scope>NUCLEOTIDE SEQUENCE</scope>
</reference>
<name>A0A9P0GUM1_PHACE</name>
<dbReference type="GO" id="GO:0007165">
    <property type="term" value="P:signal transduction"/>
    <property type="evidence" value="ECO:0007669"/>
    <property type="project" value="TreeGrafter"/>
</dbReference>
<feature type="transmembrane region" description="Helical" evidence="6">
    <location>
        <begin position="237"/>
        <end position="255"/>
    </location>
</feature>
<dbReference type="EMBL" id="OU896710">
    <property type="protein sequence ID" value="CAH1164421.1"/>
    <property type="molecule type" value="Genomic_DNA"/>
</dbReference>
<reference evidence="8" key="2">
    <citation type="submission" date="2022-10" db="EMBL/GenBank/DDBJ databases">
        <authorList>
            <consortium name="ENA_rothamsted_submissions"/>
            <consortium name="culmorum"/>
            <person name="King R."/>
        </authorList>
    </citation>
    <scope>NUCLEOTIDE SEQUENCE</scope>
</reference>
<evidence type="ECO:0000256" key="5">
    <source>
        <dbReference type="ARBA" id="ARBA00023136"/>
    </source>
</evidence>
<dbReference type="Proteomes" id="UP001153737">
    <property type="component" value="Chromosome 4"/>
</dbReference>
<evidence type="ECO:0000256" key="6">
    <source>
        <dbReference type="SAM" id="Phobius"/>
    </source>
</evidence>
<dbReference type="GO" id="GO:0005886">
    <property type="term" value="C:plasma membrane"/>
    <property type="evidence" value="ECO:0007669"/>
    <property type="project" value="TreeGrafter"/>
</dbReference>
<dbReference type="SMART" id="SM00014">
    <property type="entry name" value="acidPPc"/>
    <property type="match status" value="1"/>
</dbReference>
<dbReference type="PANTHER" id="PTHR10165:SF103">
    <property type="entry name" value="PHOSPHOLIPID PHOSPHATASE HOMOLOG 1.2 HOMOLOG"/>
    <property type="match status" value="1"/>
</dbReference>
<evidence type="ECO:0000259" key="7">
    <source>
        <dbReference type="SMART" id="SM00014"/>
    </source>
</evidence>
<keyword evidence="9" id="KW-1185">Reference proteome</keyword>
<gene>
    <name evidence="8" type="ORF">PHAECO_LOCUS7892</name>
</gene>
<keyword evidence="3 6" id="KW-0812">Transmembrane</keyword>
<feature type="transmembrane region" description="Helical" evidence="6">
    <location>
        <begin position="261"/>
        <end position="282"/>
    </location>
</feature>
<evidence type="ECO:0000256" key="2">
    <source>
        <dbReference type="ARBA" id="ARBA00008816"/>
    </source>
</evidence>
<organism evidence="8 9">
    <name type="scientific">Phaedon cochleariae</name>
    <name type="common">Mustard beetle</name>
    <dbReference type="NCBI Taxonomy" id="80249"/>
    <lineage>
        <taxon>Eukaryota</taxon>
        <taxon>Metazoa</taxon>
        <taxon>Ecdysozoa</taxon>
        <taxon>Arthropoda</taxon>
        <taxon>Hexapoda</taxon>
        <taxon>Insecta</taxon>
        <taxon>Pterygota</taxon>
        <taxon>Neoptera</taxon>
        <taxon>Endopterygota</taxon>
        <taxon>Coleoptera</taxon>
        <taxon>Polyphaga</taxon>
        <taxon>Cucujiformia</taxon>
        <taxon>Chrysomeloidea</taxon>
        <taxon>Chrysomelidae</taxon>
        <taxon>Chrysomelinae</taxon>
        <taxon>Chrysomelini</taxon>
        <taxon>Phaedon</taxon>
    </lineage>
</organism>
<dbReference type="PANTHER" id="PTHR10165">
    <property type="entry name" value="LIPID PHOSPHATE PHOSPHATASE"/>
    <property type="match status" value="1"/>
</dbReference>
<proteinExistence type="inferred from homology"/>
<dbReference type="InterPro" id="IPR043216">
    <property type="entry name" value="PAP-like"/>
</dbReference>
<dbReference type="Pfam" id="PF01569">
    <property type="entry name" value="PAP2"/>
    <property type="match status" value="1"/>
</dbReference>
<keyword evidence="5 6" id="KW-0472">Membrane</keyword>
<keyword evidence="4 6" id="KW-1133">Transmembrane helix</keyword>
<evidence type="ECO:0000256" key="1">
    <source>
        <dbReference type="ARBA" id="ARBA00004141"/>
    </source>
</evidence>
<comment type="subcellular location">
    <subcellularLocation>
        <location evidence="1">Membrane</location>
        <topology evidence="1">Multi-pass membrane protein</topology>
    </subcellularLocation>
</comment>
<dbReference type="GO" id="GO:0008195">
    <property type="term" value="F:phosphatidate phosphatase activity"/>
    <property type="evidence" value="ECO:0007669"/>
    <property type="project" value="TreeGrafter"/>
</dbReference>
<evidence type="ECO:0000313" key="9">
    <source>
        <dbReference type="Proteomes" id="UP001153737"/>
    </source>
</evidence>
<accession>A0A9P0GUM1</accession>